<dbReference type="SUPFAM" id="SSF56300">
    <property type="entry name" value="Metallo-dependent phosphatases"/>
    <property type="match status" value="1"/>
</dbReference>
<proteinExistence type="predicted"/>
<accession>A0A8S5UBJ1</accession>
<dbReference type="InterPro" id="IPR029052">
    <property type="entry name" value="Metallo-depent_PP-like"/>
</dbReference>
<name>A0A8S5UBJ1_9CAUD</name>
<dbReference type="EMBL" id="BK016062">
    <property type="protein sequence ID" value="DAF91832.1"/>
    <property type="molecule type" value="Genomic_DNA"/>
</dbReference>
<organism evidence="1">
    <name type="scientific">Podoviridae sp. ctZkC8</name>
    <dbReference type="NCBI Taxonomy" id="2825259"/>
    <lineage>
        <taxon>Viruses</taxon>
        <taxon>Duplodnaviria</taxon>
        <taxon>Heunggongvirae</taxon>
        <taxon>Uroviricota</taxon>
        <taxon>Caudoviricetes</taxon>
    </lineage>
</organism>
<evidence type="ECO:0000313" key="1">
    <source>
        <dbReference type="EMBL" id="DAF91832.1"/>
    </source>
</evidence>
<dbReference type="Gene3D" id="3.60.21.10">
    <property type="match status" value="1"/>
</dbReference>
<protein>
    <submittedName>
        <fullName evidence="1">Calcineurin-like phosphoesterase</fullName>
    </submittedName>
</protein>
<reference evidence="1" key="1">
    <citation type="journal article" date="2021" name="Proc. Natl. Acad. Sci. U.S.A.">
        <title>A Catalog of Tens of Thousands of Viruses from Human Metagenomes Reveals Hidden Associations with Chronic Diseases.</title>
        <authorList>
            <person name="Tisza M.J."/>
            <person name="Buck C.B."/>
        </authorList>
    </citation>
    <scope>NUCLEOTIDE SEQUENCE</scope>
    <source>
        <strain evidence="1">CtZkC8</strain>
    </source>
</reference>
<sequence>MKGSAGREGSHLNTHNTAGKYRFSRLFKKHGIKMVFGGHKHTYTLSKPIYDAPENYITSENKVNPAIDIMADVDDTLSRRPVIQVTRQQDIDPSNNYARYELVDTITAPTYVMS</sequence>